<organism evidence="1 2">
    <name type="scientific">Pseudonocardia xishanensis</name>
    <dbReference type="NCBI Taxonomy" id="630995"/>
    <lineage>
        <taxon>Bacteria</taxon>
        <taxon>Bacillati</taxon>
        <taxon>Actinomycetota</taxon>
        <taxon>Actinomycetes</taxon>
        <taxon>Pseudonocardiales</taxon>
        <taxon>Pseudonocardiaceae</taxon>
        <taxon>Pseudonocardia</taxon>
    </lineage>
</organism>
<dbReference type="EMBL" id="BAABGT010000122">
    <property type="protein sequence ID" value="GAA4560514.1"/>
    <property type="molecule type" value="Genomic_DNA"/>
</dbReference>
<comment type="caution">
    <text evidence="1">The sequence shown here is derived from an EMBL/GenBank/DDBJ whole genome shotgun (WGS) entry which is preliminary data.</text>
</comment>
<dbReference type="Pfam" id="PF20199">
    <property type="entry name" value="RepSA"/>
    <property type="match status" value="1"/>
</dbReference>
<proteinExistence type="predicted"/>
<evidence type="ECO:0000313" key="2">
    <source>
        <dbReference type="Proteomes" id="UP001501598"/>
    </source>
</evidence>
<reference evidence="2" key="1">
    <citation type="journal article" date="2019" name="Int. J. Syst. Evol. Microbiol.">
        <title>The Global Catalogue of Microorganisms (GCM) 10K type strain sequencing project: providing services to taxonomists for standard genome sequencing and annotation.</title>
        <authorList>
            <consortium name="The Broad Institute Genomics Platform"/>
            <consortium name="The Broad Institute Genome Sequencing Center for Infectious Disease"/>
            <person name="Wu L."/>
            <person name="Ma J."/>
        </authorList>
    </citation>
    <scope>NUCLEOTIDE SEQUENCE [LARGE SCALE GENOMIC DNA]</scope>
    <source>
        <strain evidence="2">JCM 17906</strain>
    </source>
</reference>
<accession>A0ABP8S4N9</accession>
<dbReference type="Proteomes" id="UP001501598">
    <property type="component" value="Unassembled WGS sequence"/>
</dbReference>
<gene>
    <name evidence="1" type="primary">repSA_2</name>
    <name evidence="1" type="ORF">GCM10023175_70700</name>
</gene>
<dbReference type="RefSeq" id="WP_345428565.1">
    <property type="nucleotide sequence ID" value="NZ_BAABGT010000122.1"/>
</dbReference>
<keyword evidence="2" id="KW-1185">Reference proteome</keyword>
<protein>
    <submittedName>
        <fullName evidence="1">Replication initiator protein RepSA</fullName>
    </submittedName>
</protein>
<dbReference type="InterPro" id="IPR046828">
    <property type="entry name" value="RepSA"/>
</dbReference>
<sequence length="445" mass="49188">MTHNHDHDLTARLRSFDYPAWRARMEATGGCAHPVRLRGSSTITTTSGEVLAQRSGEVWAPCGNRRDTVCPACSHRYAADAFHLIRAGLAGQERGVPASVTDRPRAFLTLTAPSFGSVHTRRLTARGRVVPCRCGAHHQANDPNIGGAVDHDTYDYTAAVLWQAHAGKLWARFAIALRRALAARLGVSGRRFGQVARLSYAKVAEYQRRGLVHFHAAIRLDGPDGPADPPPAGITGEGLHDAVREVAAATVLDVARPDGTTLALRWGTQLDLREITPTAHNAVTDEAGEITDSRLASYIAKYATKGTGKTDGHPDRPIRSLTHLEHLTLADHHRQLIETAWHLGGLPQYVELNLRKWAHMLGFRGHFLTKSRAYSTTFRTIRSERRAWRLTEQLDQLGHPADEPVIVVNDWHLVGIGHHTDTDRELALAHAERIRDDRRAARRTP</sequence>
<evidence type="ECO:0000313" key="1">
    <source>
        <dbReference type="EMBL" id="GAA4560514.1"/>
    </source>
</evidence>
<name>A0ABP8S4N9_9PSEU</name>